<evidence type="ECO:0008006" key="3">
    <source>
        <dbReference type="Google" id="ProtNLM"/>
    </source>
</evidence>
<proteinExistence type="predicted"/>
<reference evidence="2" key="1">
    <citation type="journal article" date="2019" name="Int. J. Syst. Evol. Microbiol.">
        <title>The Global Catalogue of Microorganisms (GCM) 10K type strain sequencing project: providing services to taxonomists for standard genome sequencing and annotation.</title>
        <authorList>
            <consortium name="The Broad Institute Genomics Platform"/>
            <consortium name="The Broad Institute Genome Sequencing Center for Infectious Disease"/>
            <person name="Wu L."/>
            <person name="Ma J."/>
        </authorList>
    </citation>
    <scope>NUCLEOTIDE SEQUENCE [LARGE SCALE GENOMIC DNA]</scope>
    <source>
        <strain evidence="2">KCTC 42805</strain>
    </source>
</reference>
<organism evidence="1 2">
    <name type="scientific">Spirosoma soli</name>
    <dbReference type="NCBI Taxonomy" id="1770529"/>
    <lineage>
        <taxon>Bacteria</taxon>
        <taxon>Pseudomonadati</taxon>
        <taxon>Bacteroidota</taxon>
        <taxon>Cytophagia</taxon>
        <taxon>Cytophagales</taxon>
        <taxon>Cytophagaceae</taxon>
        <taxon>Spirosoma</taxon>
    </lineage>
</organism>
<dbReference type="EMBL" id="JBHULN010000029">
    <property type="protein sequence ID" value="MFD2574472.1"/>
    <property type="molecule type" value="Genomic_DNA"/>
</dbReference>
<evidence type="ECO:0000313" key="2">
    <source>
        <dbReference type="Proteomes" id="UP001597469"/>
    </source>
</evidence>
<dbReference type="RefSeq" id="WP_381528216.1">
    <property type="nucleotide sequence ID" value="NZ_JBHULN010000029.1"/>
</dbReference>
<gene>
    <name evidence="1" type="ORF">ACFSUS_27805</name>
</gene>
<accession>A0ABW5MDL7</accession>
<comment type="caution">
    <text evidence="1">The sequence shown here is derived from an EMBL/GenBank/DDBJ whole genome shotgun (WGS) entry which is preliminary data.</text>
</comment>
<sequence length="276" mass="32187">MDKEALKILLNYKRISSKTYSFYQITAEEFEIAKKAGLMFDNIVLSHNQAIDWLFEAKSKVDKEHVTALFLASLSSNRLEWRSGLPAYVLSSHFPSHQYSKTDENNSFYCPICGDMLIDDPQEIDLSFYNYTRFTSGGEMVIDDRFEVSRLAFCLDQHSRLSKVAPNQDDITIFKNIIDTILQSGEDDTPNDLEKSIASKKLFKSNHWQRRFLLEILSFCNIIESPRATGYTSKFIPPNKRYRDDHVSEWHYPIRLWRGQDGINKAALNYWFGEYL</sequence>
<name>A0ABW5MDL7_9BACT</name>
<evidence type="ECO:0000313" key="1">
    <source>
        <dbReference type="EMBL" id="MFD2574472.1"/>
    </source>
</evidence>
<keyword evidence="2" id="KW-1185">Reference proteome</keyword>
<protein>
    <recommendedName>
        <fullName evidence="3">Restriction endonuclease</fullName>
    </recommendedName>
</protein>
<dbReference type="Proteomes" id="UP001597469">
    <property type="component" value="Unassembled WGS sequence"/>
</dbReference>